<protein>
    <recommendedName>
        <fullName evidence="2">cDENN domain-containing protein</fullName>
    </recommendedName>
</protein>
<evidence type="ECO:0000256" key="1">
    <source>
        <dbReference type="SAM" id="SignalP"/>
    </source>
</evidence>
<dbReference type="Proteomes" id="UP001177023">
    <property type="component" value="Unassembled WGS sequence"/>
</dbReference>
<evidence type="ECO:0000313" key="3">
    <source>
        <dbReference type="EMBL" id="CAJ0561322.1"/>
    </source>
</evidence>
<dbReference type="Pfam" id="PF02141">
    <property type="entry name" value="DENN"/>
    <property type="match status" value="1"/>
</dbReference>
<feature type="non-terminal residue" evidence="3">
    <location>
        <position position="1"/>
    </location>
</feature>
<reference evidence="3" key="1">
    <citation type="submission" date="2023-06" db="EMBL/GenBank/DDBJ databases">
        <authorList>
            <person name="Delattre M."/>
        </authorList>
    </citation>
    <scope>NUCLEOTIDE SEQUENCE</scope>
    <source>
        <strain evidence="3">AF72</strain>
    </source>
</reference>
<comment type="caution">
    <text evidence="3">The sequence shown here is derived from an EMBL/GenBank/DDBJ whole genome shotgun (WGS) entry which is preliminary data.</text>
</comment>
<gene>
    <name evidence="3" type="ORF">MSPICULIGERA_LOCUS1797</name>
</gene>
<dbReference type="Gene3D" id="3.40.50.11500">
    <property type="match status" value="1"/>
</dbReference>
<feature type="chain" id="PRO_5041430239" description="cDENN domain-containing protein" evidence="1">
    <location>
        <begin position="22"/>
        <end position="180"/>
    </location>
</feature>
<dbReference type="AlphaFoldDB" id="A0AA36C725"/>
<dbReference type="EMBL" id="CATQJA010000548">
    <property type="protein sequence ID" value="CAJ0561322.1"/>
    <property type="molecule type" value="Genomic_DNA"/>
</dbReference>
<feature type="domain" description="cDENN" evidence="2">
    <location>
        <begin position="1"/>
        <end position="32"/>
    </location>
</feature>
<dbReference type="InterPro" id="IPR043153">
    <property type="entry name" value="DENN_C"/>
</dbReference>
<dbReference type="InterPro" id="IPR001194">
    <property type="entry name" value="cDENN_dom"/>
</dbReference>
<name>A0AA36C725_9BILA</name>
<organism evidence="3 4">
    <name type="scientific">Mesorhabditis spiculigera</name>
    <dbReference type="NCBI Taxonomy" id="96644"/>
    <lineage>
        <taxon>Eukaryota</taxon>
        <taxon>Metazoa</taxon>
        <taxon>Ecdysozoa</taxon>
        <taxon>Nematoda</taxon>
        <taxon>Chromadorea</taxon>
        <taxon>Rhabditida</taxon>
        <taxon>Rhabditina</taxon>
        <taxon>Rhabditomorpha</taxon>
        <taxon>Rhabditoidea</taxon>
        <taxon>Rhabditidae</taxon>
        <taxon>Mesorhabditinae</taxon>
        <taxon>Mesorhabditis</taxon>
    </lineage>
</organism>
<evidence type="ECO:0000313" key="4">
    <source>
        <dbReference type="Proteomes" id="UP001177023"/>
    </source>
</evidence>
<keyword evidence="4" id="KW-1185">Reference proteome</keyword>
<sequence length="180" mass="20399">MHWQSLLIPILPASLIEMLHAPIPYLISVPKRNLLEWSFLWFIDEQLDNLNKGFSLENRFEGQARIEDTRFKAQIRENAHAIMGSGQGFAKPLAAPNNVCDHVPPKSTLYGLIPSNSAVYDRVPLNSNVYDCVPTICNGIPRSSGALSRDRLVRPRSPHCRIFVDCNQCMNKKLRMRDDG</sequence>
<keyword evidence="1" id="KW-0732">Signal</keyword>
<accession>A0AA36C725</accession>
<evidence type="ECO:0000259" key="2">
    <source>
        <dbReference type="Pfam" id="PF02141"/>
    </source>
</evidence>
<proteinExistence type="predicted"/>
<feature type="signal peptide" evidence="1">
    <location>
        <begin position="1"/>
        <end position="21"/>
    </location>
</feature>